<dbReference type="EMBL" id="JAIQCV010000001">
    <property type="protein sequence ID" value="KAH1129983.1"/>
    <property type="molecule type" value="Genomic_DNA"/>
</dbReference>
<keyword evidence="3" id="KW-1185">Reference proteome</keyword>
<name>A0A9D3WJS8_9ROSI</name>
<dbReference type="Proteomes" id="UP000828251">
    <property type="component" value="Unassembled WGS sequence"/>
</dbReference>
<feature type="compositionally biased region" description="Acidic residues" evidence="1">
    <location>
        <begin position="75"/>
        <end position="84"/>
    </location>
</feature>
<evidence type="ECO:0000256" key="1">
    <source>
        <dbReference type="SAM" id="MobiDB-lite"/>
    </source>
</evidence>
<feature type="region of interest" description="Disordered" evidence="1">
    <location>
        <begin position="72"/>
        <end position="169"/>
    </location>
</feature>
<evidence type="ECO:0000313" key="3">
    <source>
        <dbReference type="Proteomes" id="UP000828251"/>
    </source>
</evidence>
<accession>A0A9D3WJS8</accession>
<protein>
    <submittedName>
        <fullName evidence="2">Uncharacterized protein</fullName>
    </submittedName>
</protein>
<sequence length="169" mass="18580">MLRLFYKFPVSTNSLKFSEMELEDDDDIRTMISIYCPLGIKNLSLVELFAEIAEPDPIQVCPRLEIHPEVLATIEDGDEGSDSDDQSHRDLNDNFSDPDLDNIPKDIEEEGPIEGENVNPHSTENTGPGLRGGQQAKASILVLGVDGADPRAPSTLTQHVEVAAHEKKS</sequence>
<proteinExistence type="predicted"/>
<evidence type="ECO:0000313" key="2">
    <source>
        <dbReference type="EMBL" id="KAH1129983.1"/>
    </source>
</evidence>
<dbReference type="AlphaFoldDB" id="A0A9D3WJS8"/>
<organism evidence="2 3">
    <name type="scientific">Gossypium stocksii</name>
    <dbReference type="NCBI Taxonomy" id="47602"/>
    <lineage>
        <taxon>Eukaryota</taxon>
        <taxon>Viridiplantae</taxon>
        <taxon>Streptophyta</taxon>
        <taxon>Embryophyta</taxon>
        <taxon>Tracheophyta</taxon>
        <taxon>Spermatophyta</taxon>
        <taxon>Magnoliopsida</taxon>
        <taxon>eudicotyledons</taxon>
        <taxon>Gunneridae</taxon>
        <taxon>Pentapetalae</taxon>
        <taxon>rosids</taxon>
        <taxon>malvids</taxon>
        <taxon>Malvales</taxon>
        <taxon>Malvaceae</taxon>
        <taxon>Malvoideae</taxon>
        <taxon>Gossypium</taxon>
    </lineage>
</organism>
<gene>
    <name evidence="2" type="ORF">J1N35_001361</name>
</gene>
<comment type="caution">
    <text evidence="2">The sequence shown here is derived from an EMBL/GenBank/DDBJ whole genome shotgun (WGS) entry which is preliminary data.</text>
</comment>
<reference evidence="2 3" key="1">
    <citation type="journal article" date="2021" name="Plant Biotechnol. J.">
        <title>Multi-omics assisted identification of the key and species-specific regulatory components of drought-tolerant mechanisms in Gossypium stocksii.</title>
        <authorList>
            <person name="Yu D."/>
            <person name="Ke L."/>
            <person name="Zhang D."/>
            <person name="Wu Y."/>
            <person name="Sun Y."/>
            <person name="Mei J."/>
            <person name="Sun J."/>
            <person name="Sun Y."/>
        </authorList>
    </citation>
    <scope>NUCLEOTIDE SEQUENCE [LARGE SCALE GENOMIC DNA]</scope>
    <source>
        <strain evidence="3">cv. E1</strain>
        <tissue evidence="2">Leaf</tissue>
    </source>
</reference>